<protein>
    <submittedName>
        <fullName evidence="1">Uncharacterized protein</fullName>
    </submittedName>
</protein>
<dbReference type="Proteomes" id="UP000748531">
    <property type="component" value="Unassembled WGS sequence"/>
</dbReference>
<reference evidence="1" key="1">
    <citation type="submission" date="2019-05" db="EMBL/GenBank/DDBJ databases">
        <title>Annotation for the trematode Paragonimus heterotremus.</title>
        <authorList>
            <person name="Choi Y.-J."/>
        </authorList>
    </citation>
    <scope>NUCLEOTIDE SEQUENCE</scope>
    <source>
        <strain evidence="1">LC</strain>
    </source>
</reference>
<evidence type="ECO:0000313" key="1">
    <source>
        <dbReference type="EMBL" id="KAF5398524.1"/>
    </source>
</evidence>
<name>A0A8J4T629_9TREM</name>
<keyword evidence="2" id="KW-1185">Reference proteome</keyword>
<comment type="caution">
    <text evidence="1">The sequence shown here is derived from an EMBL/GenBank/DDBJ whole genome shotgun (WGS) entry which is preliminary data.</text>
</comment>
<dbReference type="EMBL" id="LUCH01004919">
    <property type="protein sequence ID" value="KAF5398524.1"/>
    <property type="molecule type" value="Genomic_DNA"/>
</dbReference>
<evidence type="ECO:0000313" key="2">
    <source>
        <dbReference type="Proteomes" id="UP000748531"/>
    </source>
</evidence>
<dbReference type="AlphaFoldDB" id="A0A8J4T629"/>
<accession>A0A8J4T629</accession>
<dbReference type="OrthoDB" id="6301537at2759"/>
<organism evidence="1 2">
    <name type="scientific">Paragonimus heterotremus</name>
    <dbReference type="NCBI Taxonomy" id="100268"/>
    <lineage>
        <taxon>Eukaryota</taxon>
        <taxon>Metazoa</taxon>
        <taxon>Spiralia</taxon>
        <taxon>Lophotrochozoa</taxon>
        <taxon>Platyhelminthes</taxon>
        <taxon>Trematoda</taxon>
        <taxon>Digenea</taxon>
        <taxon>Plagiorchiida</taxon>
        <taxon>Troglotremata</taxon>
        <taxon>Troglotrematidae</taxon>
        <taxon>Paragonimus</taxon>
    </lineage>
</organism>
<gene>
    <name evidence="1" type="ORF">PHET_08072</name>
</gene>
<proteinExistence type="predicted"/>
<sequence length="170" mass="19134">MIIALLSCKPPLLLLSGQLYRLWQPHMGTYGKPTVIVNVENTFIYVRFHSYSSPVYNFQIPRRVLGTVLNTASSTSSKYAGTTLGSLLRKVCQLLSTDDFAKIFGWTDKRNQGRQINGSKILLTIQGSIVNHSQLTTPIDAVDIFVKIWFYNARDRAGGRTKKYKSTNKS</sequence>